<dbReference type="PROSITE" id="PS51885">
    <property type="entry name" value="NEPRILYSIN"/>
    <property type="match status" value="1"/>
</dbReference>
<feature type="domain" description="Peptidase M13 N-terminal" evidence="9">
    <location>
        <begin position="39"/>
        <end position="473"/>
    </location>
</feature>
<dbReference type="GO" id="GO:0016485">
    <property type="term" value="P:protein processing"/>
    <property type="evidence" value="ECO:0007669"/>
    <property type="project" value="TreeGrafter"/>
</dbReference>
<dbReference type="PANTHER" id="PTHR11733:SF167">
    <property type="entry name" value="FI17812P1-RELATED"/>
    <property type="match status" value="1"/>
</dbReference>
<evidence type="ECO:0000259" key="9">
    <source>
        <dbReference type="Pfam" id="PF05649"/>
    </source>
</evidence>
<evidence type="ECO:0000259" key="8">
    <source>
        <dbReference type="Pfam" id="PF01431"/>
    </source>
</evidence>
<dbReference type="InterPro" id="IPR000718">
    <property type="entry name" value="Peptidase_M13"/>
</dbReference>
<dbReference type="EMBL" id="DF836457">
    <property type="protein sequence ID" value="GAN07595.1"/>
    <property type="molecule type" value="Genomic_DNA"/>
</dbReference>
<dbReference type="Pfam" id="PF05649">
    <property type="entry name" value="Peptidase_M13_N"/>
    <property type="match status" value="1"/>
</dbReference>
<dbReference type="AlphaFoldDB" id="A0A0C9LVY7"/>
<keyword evidence="6" id="KW-0862">Zinc</keyword>
<dbReference type="InterPro" id="IPR008753">
    <property type="entry name" value="Peptidase_M13_N"/>
</dbReference>
<evidence type="ECO:0000256" key="3">
    <source>
        <dbReference type="ARBA" id="ARBA00022670"/>
    </source>
</evidence>
<evidence type="ECO:0000256" key="1">
    <source>
        <dbReference type="ARBA" id="ARBA00001947"/>
    </source>
</evidence>
<dbReference type="InterPro" id="IPR018497">
    <property type="entry name" value="Peptidase_M13_C"/>
</dbReference>
<keyword evidence="4" id="KW-0479">Metal-binding</keyword>
<name>A0A0C9LVY7_9FUNG</name>
<protein>
    <submittedName>
        <fullName evidence="10">Peptidase family M13 protein</fullName>
    </submittedName>
</protein>
<dbReference type="InterPro" id="IPR042089">
    <property type="entry name" value="Peptidase_M13_dom_2"/>
</dbReference>
<dbReference type="SUPFAM" id="SSF55486">
    <property type="entry name" value="Metalloproteases ('zincins'), catalytic domain"/>
    <property type="match status" value="1"/>
</dbReference>
<gene>
    <name evidence="10" type="ORF">MAM1_0168d07095</name>
</gene>
<keyword evidence="11" id="KW-1185">Reference proteome</keyword>
<evidence type="ECO:0000256" key="2">
    <source>
        <dbReference type="ARBA" id="ARBA00007357"/>
    </source>
</evidence>
<evidence type="ECO:0000256" key="4">
    <source>
        <dbReference type="ARBA" id="ARBA00022723"/>
    </source>
</evidence>
<evidence type="ECO:0000256" key="6">
    <source>
        <dbReference type="ARBA" id="ARBA00022833"/>
    </source>
</evidence>
<accession>A0A0C9LVY7</accession>
<dbReference type="InterPro" id="IPR024079">
    <property type="entry name" value="MetalloPept_cat_dom_sf"/>
</dbReference>
<dbReference type="Gene3D" id="3.40.390.10">
    <property type="entry name" value="Collagenase (Catalytic Domain)"/>
    <property type="match status" value="1"/>
</dbReference>
<keyword evidence="3" id="KW-0645">Protease</keyword>
<proteinExistence type="inferred from homology"/>
<dbReference type="Pfam" id="PF01431">
    <property type="entry name" value="Peptidase_M13"/>
    <property type="match status" value="1"/>
</dbReference>
<sequence>MSTSTSLSNSTSNATVCSTPECTTLANAILADLDLNVDPCSDFYQYTCGGWLANATIPDDEVIIGSQKTALDINQEVMRSILEGTYDDLYKDLIGSDEGFHREDQKDADKKNFETMQKYYNVCMNTAEIDVLGPTPIYQDIAKFENVLFPVSNDVQVFSNQTVPLFTQALSRLNGLSIKALSNLFISADEKNPEVNIIYFDQVKTGLPSKEYYEVPETLAAYKSGLTDILTKTLGNYSNGTENATLRDTESQRYNFTRWSDEKIAASVDRFIDFEAKLANISMKAEELRDPTVTYNPVKLSDFQANNSYVDWTSLIESLLPSGEQVPDNNITIRATPYFERLNALLFSGNVTERTLQDYCIISFVTNVAFALDSSTQEAARNMKSAVSGGTKAAKPRWKTCTDAVSEGISNSMGRYFVLKRFGGEAEKKKVETFLTNIHETWIDHLNQIDWLDNQTRAKAVEKVKAIEHMVAYSTVSPDLRQPNSIKKYNEGIYINETSYYDTEYLLNTWNTKKQWAKAGKAVDRNEWLFSAQTVNAYYNPSTNQIVMLAGMLNDPMYNTTHPDYLNYGGIGMVVAHEIAHAFDSIGSKYDGKGLLTNWWTNVTAAQFQEKTKCFIDQYSKFTVAGPNNSTLNVNGALTLAENLADNGGGKLALTAYKRLNKQEQKLPGLENMSPEALYYVNLGRSWCTKLTDGANQLSIYIDTHSPANIRVNGILQNSPEFAATFNCPAGSPMNPETKCSMW</sequence>
<keyword evidence="7" id="KW-0482">Metalloprotease</keyword>
<evidence type="ECO:0000256" key="7">
    <source>
        <dbReference type="ARBA" id="ARBA00023049"/>
    </source>
</evidence>
<dbReference type="PANTHER" id="PTHR11733">
    <property type="entry name" value="ZINC METALLOPROTEASE FAMILY M13 NEPRILYSIN-RELATED"/>
    <property type="match status" value="1"/>
</dbReference>
<dbReference type="PRINTS" id="PR00786">
    <property type="entry name" value="NEPRILYSIN"/>
</dbReference>
<organism evidence="10">
    <name type="scientific">Mucor ambiguus</name>
    <dbReference type="NCBI Taxonomy" id="91626"/>
    <lineage>
        <taxon>Eukaryota</taxon>
        <taxon>Fungi</taxon>
        <taxon>Fungi incertae sedis</taxon>
        <taxon>Mucoromycota</taxon>
        <taxon>Mucoromycotina</taxon>
        <taxon>Mucoromycetes</taxon>
        <taxon>Mucorales</taxon>
        <taxon>Mucorineae</taxon>
        <taxon>Mucoraceae</taxon>
        <taxon>Mucor</taxon>
    </lineage>
</organism>
<feature type="domain" description="Peptidase M13 C-terminal" evidence="8">
    <location>
        <begin position="536"/>
        <end position="741"/>
    </location>
</feature>
<dbReference type="GO" id="GO:0004222">
    <property type="term" value="F:metalloendopeptidase activity"/>
    <property type="evidence" value="ECO:0007669"/>
    <property type="project" value="InterPro"/>
</dbReference>
<evidence type="ECO:0000256" key="5">
    <source>
        <dbReference type="ARBA" id="ARBA00022801"/>
    </source>
</evidence>
<comment type="cofactor">
    <cofactor evidence="1">
        <name>Zn(2+)</name>
        <dbReference type="ChEBI" id="CHEBI:29105"/>
    </cofactor>
</comment>
<reference evidence="10" key="1">
    <citation type="submission" date="2014-09" db="EMBL/GenBank/DDBJ databases">
        <title>Draft genome sequence of an oleaginous Mucoromycotina fungus Mucor ambiguus NBRC6742.</title>
        <authorList>
            <person name="Takeda I."/>
            <person name="Yamane N."/>
            <person name="Morita T."/>
            <person name="Tamano K."/>
            <person name="Machida M."/>
            <person name="Baker S."/>
            <person name="Koike H."/>
        </authorList>
    </citation>
    <scope>NUCLEOTIDE SEQUENCE</scope>
    <source>
        <strain evidence="10">NBRC 6742</strain>
    </source>
</reference>
<evidence type="ECO:0000313" key="10">
    <source>
        <dbReference type="EMBL" id="GAN07595.1"/>
    </source>
</evidence>
<dbReference type="GO" id="GO:0046872">
    <property type="term" value="F:metal ion binding"/>
    <property type="evidence" value="ECO:0007669"/>
    <property type="project" value="UniProtKB-KW"/>
</dbReference>
<dbReference type="STRING" id="91626.A0A0C9LVY7"/>
<dbReference type="CDD" id="cd08662">
    <property type="entry name" value="M13"/>
    <property type="match status" value="1"/>
</dbReference>
<evidence type="ECO:0000313" key="11">
    <source>
        <dbReference type="Proteomes" id="UP000053815"/>
    </source>
</evidence>
<dbReference type="Proteomes" id="UP000053815">
    <property type="component" value="Unassembled WGS sequence"/>
</dbReference>
<keyword evidence="5" id="KW-0378">Hydrolase</keyword>
<comment type="similarity">
    <text evidence="2">Belongs to the peptidase M13 family.</text>
</comment>
<dbReference type="Gene3D" id="1.10.1380.10">
    <property type="entry name" value="Neutral endopeptidase , domain2"/>
    <property type="match status" value="1"/>
</dbReference>
<dbReference type="GO" id="GO:0005886">
    <property type="term" value="C:plasma membrane"/>
    <property type="evidence" value="ECO:0007669"/>
    <property type="project" value="TreeGrafter"/>
</dbReference>
<dbReference type="OrthoDB" id="6475849at2759"/>